<organism evidence="2 3">
    <name type="scientific">Pseudomonas phage vB_PseuGesM_254</name>
    <dbReference type="NCBI Taxonomy" id="3092638"/>
    <lineage>
        <taxon>Viruses</taxon>
        <taxon>Duplodnaviria</taxon>
        <taxon>Heunggongvirae</taxon>
        <taxon>Uroviricota</taxon>
        <taxon>Caudoviricetes</taxon>
        <taxon>Vandenendeviridae</taxon>
        <taxon>Chemalvirus</taxon>
        <taxon>Chemalvirus PseuGes254</taxon>
    </lineage>
</organism>
<name>A0AAX4G6A0_9CAUD</name>
<evidence type="ECO:0000259" key="1">
    <source>
        <dbReference type="Pfam" id="PF21817"/>
    </source>
</evidence>
<evidence type="ECO:0000313" key="3">
    <source>
        <dbReference type="Proteomes" id="UP001305174"/>
    </source>
</evidence>
<dbReference type="InterPro" id="IPR048793">
    <property type="entry name" value="CapR_dom"/>
</dbReference>
<keyword evidence="2" id="KW-0255">Endonuclease</keyword>
<evidence type="ECO:0000313" key="2">
    <source>
        <dbReference type="EMBL" id="WOZ57412.1"/>
    </source>
</evidence>
<dbReference type="Proteomes" id="UP001305174">
    <property type="component" value="Segment"/>
</dbReference>
<dbReference type="GO" id="GO:0004519">
    <property type="term" value="F:endonuclease activity"/>
    <property type="evidence" value="ECO:0007669"/>
    <property type="project" value="UniProtKB-KW"/>
</dbReference>
<keyword evidence="3" id="KW-1185">Reference proteome</keyword>
<keyword evidence="2" id="KW-0378">Hydrolase</keyword>
<protein>
    <submittedName>
        <fullName evidence="2">Endonuclease</fullName>
    </submittedName>
</protein>
<keyword evidence="2" id="KW-0540">Nuclease</keyword>
<proteinExistence type="predicted"/>
<reference evidence="3" key="1">
    <citation type="submission" date="2024-05" db="EMBL/GenBank/DDBJ databases">
        <authorList>
            <person name="Tikunov A.Y."/>
            <person name="Morozova V.V."/>
            <person name="Kozlova Y.N."/>
            <person name="Tikunova N.V."/>
            <person name="Babkin I.V."/>
        </authorList>
    </citation>
    <scope>NUCLEOTIDE SEQUENCE [LARGE SCALE GENOMIC DNA]</scope>
</reference>
<sequence length="334" mass="38063">MNYSDFPDMQQDEFCESVFGEGGHLKVIGWSGRAGTSKLYVVKCSVCKQDKELFGDGVFRSQKVGLLHGELPCGCSKRRRWSPSQYYTLLTREPHLEKYTIPKEQFRVERLRSKDKIQIVCIDHGLFLSSLNQLLCQKTNCPACWEVTKKIRLKSNSPALIPVEIHIQDFFKVGIFHPNTIFSKNIERRDTLGYLTFFDVRCGACEEVYTSRMGNLKNGKRGCSCAIASQTQAYIHRVVDNGWDVCLKLGIARDATQRQRQQHRKSAFDILPLKVYNFPTASQCKAAERECLDTLECGTVSKRDMPDGYTETTYLRNLDAIVAIYKKHGGVEAM</sequence>
<dbReference type="Pfam" id="PF21817">
    <property type="entry name" value="CapR"/>
    <property type="match status" value="1"/>
</dbReference>
<accession>A0AAX4G6A0</accession>
<feature type="domain" description="CapR homology" evidence="1">
    <location>
        <begin position="11"/>
        <end position="76"/>
    </location>
</feature>
<dbReference type="EMBL" id="OR575930">
    <property type="protein sequence ID" value="WOZ57412.1"/>
    <property type="molecule type" value="Genomic_DNA"/>
</dbReference>